<sequence length="75" mass="8646">MICKYESILFIAQHEITKYHPLLCRALSELFYFVIYLSYCGHTMISKYKLVAALSSRKLNFVKAAQSVATTLDYS</sequence>
<proteinExistence type="predicted"/>
<protein>
    <submittedName>
        <fullName evidence="1">Uncharacterized protein</fullName>
    </submittedName>
</protein>
<comment type="caution">
    <text evidence="1">The sequence shown here is derived from an EMBL/GenBank/DDBJ whole genome shotgun (WGS) entry which is preliminary data.</text>
</comment>
<evidence type="ECO:0000313" key="2">
    <source>
        <dbReference type="Proteomes" id="UP000238308"/>
    </source>
</evidence>
<keyword evidence="2" id="KW-1185">Reference proteome</keyword>
<dbReference type="Proteomes" id="UP000238308">
    <property type="component" value="Unassembled WGS sequence"/>
</dbReference>
<name>A0A2T0XK85_9BURK</name>
<accession>A0A2T0XK85</accession>
<dbReference type="AlphaFoldDB" id="A0A2T0XK85"/>
<organism evidence="1 2">
    <name type="scientific">Jezberella montanilacus</name>
    <dbReference type="NCBI Taxonomy" id="323426"/>
    <lineage>
        <taxon>Bacteria</taxon>
        <taxon>Pseudomonadati</taxon>
        <taxon>Pseudomonadota</taxon>
        <taxon>Betaproteobacteria</taxon>
        <taxon>Burkholderiales</taxon>
        <taxon>Alcaligenaceae</taxon>
        <taxon>Jezberella</taxon>
    </lineage>
</organism>
<gene>
    <name evidence="1" type="ORF">BCM14_0761</name>
</gene>
<reference evidence="1 2" key="1">
    <citation type="submission" date="2018-03" db="EMBL/GenBank/DDBJ databases">
        <title>Genomic Encyclopedia of Type Strains, Phase III (KMG-III): the genomes of soil and plant-associated and newly described type strains.</title>
        <authorList>
            <person name="Whitman W."/>
        </authorList>
    </citation>
    <scope>NUCLEOTIDE SEQUENCE [LARGE SCALE GENOMIC DNA]</scope>
    <source>
        <strain evidence="1 2">MWH-P2sevCIIIb</strain>
    </source>
</reference>
<evidence type="ECO:0000313" key="1">
    <source>
        <dbReference type="EMBL" id="PRY99317.1"/>
    </source>
</evidence>
<dbReference type="EMBL" id="PVTV01000011">
    <property type="protein sequence ID" value="PRY99317.1"/>
    <property type="molecule type" value="Genomic_DNA"/>
</dbReference>